<feature type="transmembrane region" description="Helical" evidence="2">
    <location>
        <begin position="145"/>
        <end position="163"/>
    </location>
</feature>
<feature type="transmembrane region" description="Helical" evidence="2">
    <location>
        <begin position="255"/>
        <end position="275"/>
    </location>
</feature>
<dbReference type="InterPro" id="IPR052402">
    <property type="entry name" value="ADCK_kinase"/>
</dbReference>
<sequence length="741" mass="85112">MFRPSLSALLTHSTTIKNNKQLPLSNGLLSKQTQWMNCTGRHTIMMGFTTSSMVGPHNRHLQSLQSIQKSRGIESEALRRVFRASLAAQDMLPTHQQFSRFYSTTNNNFVKPPKQQQDEGSSSHSDDQSSNHSSNRKASFGMGKIAVASISLATLATISYILYQDPKAFSKLMGTSMPKNVHEAEQIYTEIMRNRGMELRGDKFEDVYNKEENLEIVENHKSYEQMENIIDLISEADGAPKKRGFIARIFHGFRLFFRAMFLVWKFLPLAVWYPYVKNKNTEDLWMWYYERILKVFRESGALFIKLGQWAATRPDLIDRNLAQVLQALHYEGQTHTFVETKRTIERAYGKKLEDIFEEFDPELKGSGAIAQVYMAKLRPEYMPQYTEEELENTPKNNLILSPVVAVKVKHPSVDRNVGLDLELLQMVCRAISKVEQYRYMSIEENMLTFANGMRDQLDMRVEAHNLLIFNDNFKDIRNITFPNPVMSLCSDPTVLVESWEEGTDVNKFVELPHDEVHKDLRISFAQLGITTYLKMLILDNMLHGDMHSGNLKVQVDPETGKAVLVVLDAGLVFSLKKKDRRKLIDIFMALSDKNGQKLASTMCSSDEKFRDFFNKKTGNPDDVRRLECYEREMQEFIEECFSMENKKVRVGESFTNCLDIGRRYQIPMESVFSGIIIATAIIEGLGRRLDPNMSFVDDAKPLLKLCLHSDLMEEYFSVRFGRIKGTVARSLFGKLLPGFSS</sequence>
<keyword evidence="2" id="KW-0812">Transmembrane</keyword>
<dbReference type="AlphaFoldDB" id="A0A7S1PJY6"/>
<name>A0A7S1PJY6_9EUKA</name>
<gene>
    <name evidence="4" type="ORF">PCOS0759_LOCUS7514</name>
</gene>
<dbReference type="PANTHER" id="PTHR45890">
    <property type="entry name" value="AARF DOMAIN CONTAINING KINASE 2 (PREDICTED)"/>
    <property type="match status" value="1"/>
</dbReference>
<dbReference type="SUPFAM" id="SSF56112">
    <property type="entry name" value="Protein kinase-like (PK-like)"/>
    <property type="match status" value="1"/>
</dbReference>
<evidence type="ECO:0000256" key="2">
    <source>
        <dbReference type="SAM" id="Phobius"/>
    </source>
</evidence>
<feature type="domain" description="ABC1 atypical kinase-like" evidence="3">
    <location>
        <begin position="404"/>
        <end position="600"/>
    </location>
</feature>
<evidence type="ECO:0000256" key="1">
    <source>
        <dbReference type="SAM" id="MobiDB-lite"/>
    </source>
</evidence>
<feature type="compositionally biased region" description="Polar residues" evidence="1">
    <location>
        <begin position="105"/>
        <end position="120"/>
    </location>
</feature>
<feature type="region of interest" description="Disordered" evidence="1">
    <location>
        <begin position="105"/>
        <end position="137"/>
    </location>
</feature>
<organism evidence="4">
    <name type="scientific">Percolomonas cosmopolitus</name>
    <dbReference type="NCBI Taxonomy" id="63605"/>
    <lineage>
        <taxon>Eukaryota</taxon>
        <taxon>Discoba</taxon>
        <taxon>Heterolobosea</taxon>
        <taxon>Tetramitia</taxon>
        <taxon>Eutetramitia</taxon>
        <taxon>Percolomonadidae</taxon>
        <taxon>Percolomonas</taxon>
    </lineage>
</organism>
<dbReference type="InterPro" id="IPR011009">
    <property type="entry name" value="Kinase-like_dom_sf"/>
</dbReference>
<keyword evidence="2" id="KW-1133">Transmembrane helix</keyword>
<dbReference type="PANTHER" id="PTHR45890:SF1">
    <property type="entry name" value="AARF DOMAIN CONTAINING KINASE 2"/>
    <property type="match status" value="1"/>
</dbReference>
<protein>
    <recommendedName>
        <fullName evidence="3">ABC1 atypical kinase-like domain-containing protein</fullName>
    </recommendedName>
</protein>
<dbReference type="EMBL" id="HBGD01009116">
    <property type="protein sequence ID" value="CAD9084260.1"/>
    <property type="molecule type" value="Transcribed_RNA"/>
</dbReference>
<reference evidence="4" key="1">
    <citation type="submission" date="2021-01" db="EMBL/GenBank/DDBJ databases">
        <authorList>
            <person name="Corre E."/>
            <person name="Pelletier E."/>
            <person name="Niang G."/>
            <person name="Scheremetjew M."/>
            <person name="Finn R."/>
            <person name="Kale V."/>
            <person name="Holt S."/>
            <person name="Cochrane G."/>
            <person name="Meng A."/>
            <person name="Brown T."/>
            <person name="Cohen L."/>
        </authorList>
    </citation>
    <scope>NUCLEOTIDE SEQUENCE</scope>
    <source>
        <strain evidence="4">WS</strain>
    </source>
</reference>
<dbReference type="Pfam" id="PF03109">
    <property type="entry name" value="ABC1"/>
    <property type="match status" value="1"/>
</dbReference>
<dbReference type="InterPro" id="IPR004147">
    <property type="entry name" value="ABC1_dom"/>
</dbReference>
<evidence type="ECO:0000313" key="4">
    <source>
        <dbReference type="EMBL" id="CAD9084260.1"/>
    </source>
</evidence>
<keyword evidence="2" id="KW-0472">Membrane</keyword>
<evidence type="ECO:0000259" key="3">
    <source>
        <dbReference type="Pfam" id="PF03109"/>
    </source>
</evidence>
<accession>A0A7S1PJY6</accession>
<proteinExistence type="predicted"/>